<comment type="similarity">
    <text evidence="2">Belongs to the BexD/CtrA/VexA family.</text>
</comment>
<dbReference type="Pfam" id="PF02563">
    <property type="entry name" value="Poly_export"/>
    <property type="match status" value="1"/>
</dbReference>
<name>A0A1C0A608_9FIRM</name>
<keyword evidence="13" id="KW-0998">Cell outer membrane</keyword>
<accession>A0A1C0A608</accession>
<dbReference type="OrthoDB" id="8291at2"/>
<comment type="caution">
    <text evidence="17">The sequence shown here is derived from an EMBL/GenBank/DDBJ whole genome shotgun (WGS) entry which is preliminary data.</text>
</comment>
<dbReference type="SUPFAM" id="SSF142984">
    <property type="entry name" value="Nqo1 middle domain-like"/>
    <property type="match status" value="1"/>
</dbReference>
<dbReference type="GO" id="GO:0009279">
    <property type="term" value="C:cell outer membrane"/>
    <property type="evidence" value="ECO:0007669"/>
    <property type="project" value="UniProtKB-SubCell"/>
</dbReference>
<evidence type="ECO:0000256" key="4">
    <source>
        <dbReference type="ARBA" id="ARBA00022452"/>
    </source>
</evidence>
<comment type="subcellular location">
    <subcellularLocation>
        <location evidence="1">Cell outer membrane</location>
        <topology evidence="1">Multi-pass membrane protein</topology>
    </subcellularLocation>
</comment>
<dbReference type="AlphaFoldDB" id="A0A1C0A608"/>
<evidence type="ECO:0000313" key="18">
    <source>
        <dbReference type="Proteomes" id="UP000093514"/>
    </source>
</evidence>
<dbReference type="Proteomes" id="UP000093514">
    <property type="component" value="Unassembled WGS sequence"/>
</dbReference>
<dbReference type="InterPro" id="IPR054765">
    <property type="entry name" value="SLBB_dom"/>
</dbReference>
<evidence type="ECO:0000256" key="11">
    <source>
        <dbReference type="ARBA" id="ARBA00023136"/>
    </source>
</evidence>
<keyword evidence="3" id="KW-0813">Transport</keyword>
<evidence type="ECO:0000256" key="6">
    <source>
        <dbReference type="ARBA" id="ARBA00022692"/>
    </source>
</evidence>
<dbReference type="EMBL" id="LWDV01000010">
    <property type="protein sequence ID" value="OCL25581.1"/>
    <property type="molecule type" value="Genomic_DNA"/>
</dbReference>
<dbReference type="Gene3D" id="3.10.560.10">
    <property type="entry name" value="Outer membrane lipoprotein wza domain like"/>
    <property type="match status" value="2"/>
</dbReference>
<dbReference type="PANTHER" id="PTHR33619">
    <property type="entry name" value="POLYSACCHARIDE EXPORT PROTEIN GFCE-RELATED"/>
    <property type="match status" value="1"/>
</dbReference>
<feature type="domain" description="SLBB" evidence="16">
    <location>
        <begin position="105"/>
        <end position="181"/>
    </location>
</feature>
<dbReference type="GO" id="GO:0015288">
    <property type="term" value="F:porin activity"/>
    <property type="evidence" value="ECO:0007669"/>
    <property type="project" value="UniProtKB-KW"/>
</dbReference>
<proteinExistence type="inferred from homology"/>
<keyword evidence="18" id="KW-1185">Reference proteome</keyword>
<dbReference type="GO" id="GO:0015159">
    <property type="term" value="F:polysaccharide transmembrane transporter activity"/>
    <property type="evidence" value="ECO:0007669"/>
    <property type="project" value="InterPro"/>
</dbReference>
<evidence type="ECO:0000256" key="3">
    <source>
        <dbReference type="ARBA" id="ARBA00022448"/>
    </source>
</evidence>
<keyword evidence="11" id="KW-0472">Membrane</keyword>
<dbReference type="GO" id="GO:0046930">
    <property type="term" value="C:pore complex"/>
    <property type="evidence" value="ECO:0007669"/>
    <property type="project" value="UniProtKB-KW"/>
</dbReference>
<keyword evidence="5" id="KW-0762">Sugar transport</keyword>
<evidence type="ECO:0000259" key="15">
    <source>
        <dbReference type="Pfam" id="PF02563"/>
    </source>
</evidence>
<evidence type="ECO:0000313" key="17">
    <source>
        <dbReference type="EMBL" id="OCL25581.1"/>
    </source>
</evidence>
<keyword evidence="8" id="KW-0625">Polysaccharide transport</keyword>
<reference evidence="17 18" key="2">
    <citation type="submission" date="2016-08" db="EMBL/GenBank/DDBJ databases">
        <title>Orenia metallireducens sp. nov. strain Z6, a Novel Metal-reducing Firmicute from the Deep Subsurface.</title>
        <authorList>
            <person name="Maxim B.I."/>
            <person name="Kenneth K."/>
            <person name="Flynn T.M."/>
            <person name="Oloughlin E.J."/>
            <person name="Locke R.A."/>
            <person name="Weber J.R."/>
            <person name="Egan S.M."/>
            <person name="Mackie R.I."/>
            <person name="Cann I.K."/>
        </authorList>
    </citation>
    <scope>NUCLEOTIDE SEQUENCE [LARGE SCALE GENOMIC DNA]</scope>
    <source>
        <strain evidence="17 18">Z6</strain>
    </source>
</reference>
<keyword evidence="4" id="KW-1134">Transmembrane beta strand</keyword>
<dbReference type="GO" id="GO:0006811">
    <property type="term" value="P:monoatomic ion transport"/>
    <property type="evidence" value="ECO:0007669"/>
    <property type="project" value="UniProtKB-KW"/>
</dbReference>
<evidence type="ECO:0000256" key="7">
    <source>
        <dbReference type="ARBA" id="ARBA00022729"/>
    </source>
</evidence>
<keyword evidence="10" id="KW-0626">Porin</keyword>
<evidence type="ECO:0000256" key="14">
    <source>
        <dbReference type="ARBA" id="ARBA00023288"/>
    </source>
</evidence>
<sequence length="292" mass="32432">MRRLSVFLLVFIFITIIMSQEIMAAEYKLTIDDQLYISVWGHEDLKQEVSVGPDGNISFPLIGEIKAEGLTLNQLTDIIITELKEYVKIEPSYVNVVLKSYRKVRVMALGEVDKPGTYQLEPQSRVLELISLAGGLTETADLSNAKLTRGEETLTINLKDLLSGKKSEMNYLLEEGDVLYIGDEAIEVNIVGEVSSPGRYKLKQGATINDLIAQAGGVTTDASKQVKYVSGGVKENLNLDKIVSFDSNSNKLLQDGDSLYIEKVKYSLRKSSFWTNLFFFIGGLNGIKDLTE</sequence>
<evidence type="ECO:0000256" key="5">
    <source>
        <dbReference type="ARBA" id="ARBA00022597"/>
    </source>
</evidence>
<evidence type="ECO:0000256" key="2">
    <source>
        <dbReference type="ARBA" id="ARBA00009450"/>
    </source>
</evidence>
<evidence type="ECO:0000256" key="1">
    <source>
        <dbReference type="ARBA" id="ARBA00004571"/>
    </source>
</evidence>
<dbReference type="InterPro" id="IPR049712">
    <property type="entry name" value="Poly_export"/>
</dbReference>
<dbReference type="PANTHER" id="PTHR33619:SF3">
    <property type="entry name" value="POLYSACCHARIDE EXPORT PROTEIN GFCE-RELATED"/>
    <property type="match status" value="1"/>
</dbReference>
<evidence type="ECO:0000256" key="8">
    <source>
        <dbReference type="ARBA" id="ARBA00023047"/>
    </source>
</evidence>
<evidence type="ECO:0000256" key="10">
    <source>
        <dbReference type="ARBA" id="ARBA00023114"/>
    </source>
</evidence>
<evidence type="ECO:0000256" key="9">
    <source>
        <dbReference type="ARBA" id="ARBA00023065"/>
    </source>
</evidence>
<dbReference type="Gene3D" id="3.30.1950.10">
    <property type="entry name" value="wza like domain"/>
    <property type="match status" value="1"/>
</dbReference>
<organism evidence="17 18">
    <name type="scientific">Orenia metallireducens</name>
    <dbReference type="NCBI Taxonomy" id="1413210"/>
    <lineage>
        <taxon>Bacteria</taxon>
        <taxon>Bacillati</taxon>
        <taxon>Bacillota</taxon>
        <taxon>Clostridia</taxon>
        <taxon>Halanaerobiales</taxon>
        <taxon>Halobacteroidaceae</taxon>
        <taxon>Orenia</taxon>
    </lineage>
</organism>
<dbReference type="RefSeq" id="WP_068719493.1">
    <property type="nucleotide sequence ID" value="NZ_LWDV01000010.1"/>
</dbReference>
<keyword evidence="14" id="KW-0449">Lipoprotein</keyword>
<keyword evidence="7" id="KW-0732">Signal</keyword>
<reference evidence="18" key="1">
    <citation type="submission" date="2016-07" db="EMBL/GenBank/DDBJ databases">
        <authorList>
            <person name="Florea S."/>
            <person name="Webb J.S."/>
            <person name="Jaromczyk J."/>
            <person name="Schardl C.L."/>
        </authorList>
    </citation>
    <scope>NUCLEOTIDE SEQUENCE [LARGE SCALE GENOMIC DNA]</scope>
    <source>
        <strain evidence="18">Z6</strain>
    </source>
</reference>
<keyword evidence="12" id="KW-0564">Palmitate</keyword>
<feature type="domain" description="SLBB" evidence="16">
    <location>
        <begin position="188"/>
        <end position="261"/>
    </location>
</feature>
<gene>
    <name evidence="17" type="ORF">U472_14720</name>
</gene>
<feature type="domain" description="Polysaccharide export protein N-terminal" evidence="15">
    <location>
        <begin position="25"/>
        <end position="89"/>
    </location>
</feature>
<evidence type="ECO:0008006" key="19">
    <source>
        <dbReference type="Google" id="ProtNLM"/>
    </source>
</evidence>
<dbReference type="InterPro" id="IPR003715">
    <property type="entry name" value="Poly_export_N"/>
</dbReference>
<protein>
    <recommendedName>
        <fullName evidence="19">Polysaccharide export outer membrane protein</fullName>
    </recommendedName>
</protein>
<keyword evidence="9" id="KW-0406">Ion transport</keyword>
<evidence type="ECO:0000259" key="16">
    <source>
        <dbReference type="Pfam" id="PF22461"/>
    </source>
</evidence>
<evidence type="ECO:0000256" key="13">
    <source>
        <dbReference type="ARBA" id="ARBA00023237"/>
    </source>
</evidence>
<evidence type="ECO:0000256" key="12">
    <source>
        <dbReference type="ARBA" id="ARBA00023139"/>
    </source>
</evidence>
<dbReference type="Pfam" id="PF22461">
    <property type="entry name" value="SLBB_2"/>
    <property type="match status" value="2"/>
</dbReference>
<keyword evidence="6" id="KW-0812">Transmembrane</keyword>